<reference evidence="2 3" key="1">
    <citation type="submission" date="2020-08" db="EMBL/GenBank/DDBJ databases">
        <title>Draft genome sequence of Parasphingopyxis sp. GrpM-11.</title>
        <authorList>
            <person name="Oh J."/>
            <person name="Roh D.-H."/>
        </authorList>
    </citation>
    <scope>NUCLEOTIDE SEQUENCE [LARGE SCALE GENOMIC DNA]</scope>
    <source>
        <strain evidence="2 3">GrpM-11</strain>
    </source>
</reference>
<evidence type="ECO:0000256" key="1">
    <source>
        <dbReference type="SAM" id="Phobius"/>
    </source>
</evidence>
<dbReference type="EMBL" id="JACJVJ010000001">
    <property type="protein sequence ID" value="MBC2777697.1"/>
    <property type="molecule type" value="Genomic_DNA"/>
</dbReference>
<dbReference type="RefSeq" id="WP_185800890.1">
    <property type="nucleotide sequence ID" value="NZ_JACJVJ010000001.1"/>
</dbReference>
<dbReference type="InterPro" id="IPR026467">
    <property type="entry name" value="Ser/Gly_Cys_C_dom"/>
</dbReference>
<feature type="transmembrane region" description="Helical" evidence="1">
    <location>
        <begin position="12"/>
        <end position="30"/>
    </location>
</feature>
<dbReference type="Proteomes" id="UP000564378">
    <property type="component" value="Unassembled WGS sequence"/>
</dbReference>
<feature type="transmembrane region" description="Helical" evidence="1">
    <location>
        <begin position="166"/>
        <end position="184"/>
    </location>
</feature>
<dbReference type="AlphaFoldDB" id="A0A842HYW2"/>
<protein>
    <submittedName>
        <fullName evidence="2">TIGR04222 domain-containing membrane protein</fullName>
    </submittedName>
</protein>
<evidence type="ECO:0000313" key="2">
    <source>
        <dbReference type="EMBL" id="MBC2777697.1"/>
    </source>
</evidence>
<organism evidence="2 3">
    <name type="scientific">Parasphingopyxis marina</name>
    <dbReference type="NCBI Taxonomy" id="2761622"/>
    <lineage>
        <taxon>Bacteria</taxon>
        <taxon>Pseudomonadati</taxon>
        <taxon>Pseudomonadota</taxon>
        <taxon>Alphaproteobacteria</taxon>
        <taxon>Sphingomonadales</taxon>
        <taxon>Sphingomonadaceae</taxon>
        <taxon>Parasphingopyxis</taxon>
    </lineage>
</organism>
<gene>
    <name evidence="2" type="ORF">H6P80_08690</name>
</gene>
<proteinExistence type="predicted"/>
<keyword evidence="1" id="KW-1133">Transmembrane helix</keyword>
<evidence type="ECO:0000313" key="3">
    <source>
        <dbReference type="Proteomes" id="UP000564378"/>
    </source>
</evidence>
<dbReference type="NCBIfam" id="TIGR04222">
    <property type="entry name" value="near_uncomplex"/>
    <property type="match status" value="1"/>
</dbReference>
<name>A0A842HYW2_9SPHN</name>
<feature type="transmembrane region" description="Helical" evidence="1">
    <location>
        <begin position="139"/>
        <end position="160"/>
    </location>
</feature>
<sequence>MDVLNWSGPEFLVLYGGLGVVALLVSVFTANMSRAPGRDAPLTDLDAIAMLSRGEANVVDAAVARLLGNGSLQLSDRKLVTVDGARGETDFERAILAEQGEIGRQRLKRIGARHGHGVEQRLVRDGLYISGEEARTRGFLQAAPFLILILLGAAKLYVGISRDRPVTFLVLLLGVTAGLAIWRYRAVDRRTRAGSRAVASLRAEHDRLRLAAPSDEMGMAVAIFGAAVLAGSPFAAYRQFAAGSGLVGSDHHIDHHDSGCGNDSGCGGSGCGGCGGD</sequence>
<keyword evidence="1" id="KW-0812">Transmembrane</keyword>
<keyword evidence="1" id="KW-0472">Membrane</keyword>
<comment type="caution">
    <text evidence="2">The sequence shown here is derived from an EMBL/GenBank/DDBJ whole genome shotgun (WGS) entry which is preliminary data.</text>
</comment>
<accession>A0A842HYW2</accession>
<keyword evidence="3" id="KW-1185">Reference proteome</keyword>